<proteinExistence type="predicted"/>
<dbReference type="Proteomes" id="UP000034883">
    <property type="component" value="Chromosome"/>
</dbReference>
<organism evidence="1 2">
    <name type="scientific">Sandaracinus amylolyticus</name>
    <dbReference type="NCBI Taxonomy" id="927083"/>
    <lineage>
        <taxon>Bacteria</taxon>
        <taxon>Pseudomonadati</taxon>
        <taxon>Myxococcota</taxon>
        <taxon>Polyangia</taxon>
        <taxon>Polyangiales</taxon>
        <taxon>Sandaracinaceae</taxon>
        <taxon>Sandaracinus</taxon>
    </lineage>
</organism>
<dbReference type="GO" id="GO:0006154">
    <property type="term" value="P:adenosine catabolic process"/>
    <property type="evidence" value="ECO:0007669"/>
    <property type="project" value="TreeGrafter"/>
</dbReference>
<dbReference type="InterPro" id="IPR006330">
    <property type="entry name" value="Ado/ade_deaminase"/>
</dbReference>
<protein>
    <recommendedName>
        <fullName evidence="3">Adenosine deaminase</fullName>
    </recommendedName>
</protein>
<evidence type="ECO:0008006" key="3">
    <source>
        <dbReference type="Google" id="ProtNLM"/>
    </source>
</evidence>
<dbReference type="GO" id="GO:0046103">
    <property type="term" value="P:inosine biosynthetic process"/>
    <property type="evidence" value="ECO:0007669"/>
    <property type="project" value="TreeGrafter"/>
</dbReference>
<evidence type="ECO:0000313" key="1">
    <source>
        <dbReference type="EMBL" id="AKF10209.1"/>
    </source>
</evidence>
<dbReference type="Gene3D" id="3.20.20.140">
    <property type="entry name" value="Metal-dependent hydrolases"/>
    <property type="match status" value="2"/>
</dbReference>
<dbReference type="RefSeq" id="WP_053237195.1">
    <property type="nucleotide sequence ID" value="NZ_CP011125.1"/>
</dbReference>
<reference evidence="1 2" key="1">
    <citation type="submission" date="2015-03" db="EMBL/GenBank/DDBJ databases">
        <title>Genome assembly of Sandaracinus amylolyticus DSM 53668.</title>
        <authorList>
            <person name="Sharma G."/>
            <person name="Subramanian S."/>
        </authorList>
    </citation>
    <scope>NUCLEOTIDE SEQUENCE [LARGE SCALE GENOMIC DNA]</scope>
    <source>
        <strain evidence="1 2">DSM 53668</strain>
    </source>
</reference>
<name>A0A0F6SHC6_9BACT</name>
<dbReference type="GO" id="GO:0005829">
    <property type="term" value="C:cytosol"/>
    <property type="evidence" value="ECO:0007669"/>
    <property type="project" value="TreeGrafter"/>
</dbReference>
<dbReference type="GO" id="GO:0043103">
    <property type="term" value="P:hypoxanthine salvage"/>
    <property type="evidence" value="ECO:0007669"/>
    <property type="project" value="TreeGrafter"/>
</dbReference>
<dbReference type="PANTHER" id="PTHR11409">
    <property type="entry name" value="ADENOSINE DEAMINASE"/>
    <property type="match status" value="1"/>
</dbReference>
<dbReference type="OrthoDB" id="105475at2"/>
<dbReference type="InterPro" id="IPR032466">
    <property type="entry name" value="Metal_Hydrolase"/>
</dbReference>
<keyword evidence="2" id="KW-1185">Reference proteome</keyword>
<evidence type="ECO:0000313" key="2">
    <source>
        <dbReference type="Proteomes" id="UP000034883"/>
    </source>
</evidence>
<dbReference type="AlphaFoldDB" id="A0A0F6SHC6"/>
<gene>
    <name evidence="1" type="ORF">DB32_007358</name>
</gene>
<dbReference type="EMBL" id="CP011125">
    <property type="protein sequence ID" value="AKF10209.1"/>
    <property type="molecule type" value="Genomic_DNA"/>
</dbReference>
<dbReference type="PANTHER" id="PTHR11409:SF43">
    <property type="entry name" value="ADENOSINE DEAMINASE"/>
    <property type="match status" value="1"/>
</dbReference>
<sequence>MRDGYEHRFIARALAWPLASPAAFAARTVELKRENGRPERATAPLYDALEEELARSARGLSLDAIRALVSSAWFGNIGLDATIPLRRHVEELAREHLDLAGGVLVIRDADERDVDAAAMGLRGADRDVRVRRFRWLSLELPSDLIVAAWWSRARRPPITATVSLASPALAEELSRGVAETHLHAGTAVGFSTVWGNLMGELRGALPPLRATETWAPSPGEFNKVLVATAIVRLLLARFLRCPRATRLAEHLDDQERTLREDLGVFAAPIADARHVLLRRPGTHADAPVLRAAYSRLAPRCPRDAGSIDDPLDDGSSRLPAEMCFTYDALDYLRQRDDVGDPLFAQLFWQYVRARSAVFRSVTMEAGTGGLGWFSRYSRRTAALSGHARKNALQTALEHQSQGVALRSLELRLKPPSTAGELYDIAYRAALAAARFNERRAPLHRDTEVGLVLHVTKDATLRKHVTGDPRALHAGARYGAWYRKQETLVVTTEDALERTPELLLLLRGLDVAAEELAIPLWPVLPLLRRLRQAGMRAAERCATRKPEWNVEPLRLTFHAGEEYRRLTEGLRRIHELVEFRVLRPGDRIGHAVALGMHPARAAERAEVMPQPLEERLDDLLWEIDLYASGAIDARAQRLAKVEQEAELLASRLFGGALRGASLSDVRRARRLRHDCDRLLALGFPFPIGPEPTGLSEAERLMHAHVTSRDLFERSIELVEVRTDPDELELLERVQGKLRGELGRLEIVIESNPSSNWLIGDLLAIDDHPAFRLQPIPGREEAGHVPVLLTVNTDNPLTFATSIGDEFAHIYFALIRSGLSSQDALAWLARVRENGLRSRFTLRASAVPAELLRFIDRLPVSDRQKSYARRSVSEARRRL</sequence>
<dbReference type="GO" id="GO:0004000">
    <property type="term" value="F:adenosine deaminase activity"/>
    <property type="evidence" value="ECO:0007669"/>
    <property type="project" value="TreeGrafter"/>
</dbReference>
<accession>A0A0F6SHC6</accession>
<dbReference type="STRING" id="927083.DB32_007358"/>
<dbReference type="SUPFAM" id="SSF51556">
    <property type="entry name" value="Metallo-dependent hydrolases"/>
    <property type="match status" value="1"/>
</dbReference>
<dbReference type="KEGG" id="samy:DB32_007358"/>